<dbReference type="GO" id="GO:0016887">
    <property type="term" value="F:ATP hydrolysis activity"/>
    <property type="evidence" value="ECO:0007669"/>
    <property type="project" value="InterPro"/>
</dbReference>
<dbReference type="AlphaFoldDB" id="A0AAE9MND2"/>
<gene>
    <name evidence="2" type="ORF">HER15_05330</name>
</gene>
<accession>A0AAE9MND2</accession>
<sequence length="408" mass="46700">MNNFKKLEINDWKMFQKIEIDFHPQLTILTGANGSGKTTILNILSRHFGWNYRELATPAKDKETGVFKFFTRLFKKPIETPDNSIGKIIYSNDSLSNLVLPQNGNNAQYHVQLKNQQPVQGLSIPSHRPTYNYRQVSNIPTQKRTRQQAYQLLFNSYRERYEHGGGQSSNYFIKETLLNWAIGGSGNEFIEADSELKENFRGFEKVLSKIMPQNIGFKSLTIRNYEIVLVTESGDFMLDAVSGGLSSIIDLAWQIYTQERLKSNTITVLIDEIENHLHASMQRSILPDLISAFPNVQFIVSTHSPLVVGSVKESFVHAFRYVDGRVVNEKLDLINKARNANEVLNEVLGVSFTMPIWVENYLNEVVEKYSKVDLTENIFDNLRNELKQVGLEELMPVAIKQSISKRND</sequence>
<dbReference type="RefSeq" id="WP_253680700.1">
    <property type="nucleotide sequence ID" value="NZ_CP050861.1"/>
</dbReference>
<dbReference type="PANTHER" id="PTHR43581">
    <property type="entry name" value="ATP/GTP PHOSPHATASE"/>
    <property type="match status" value="1"/>
</dbReference>
<name>A0AAE9MND2_9FLAO</name>
<dbReference type="InterPro" id="IPR003959">
    <property type="entry name" value="ATPase_AAA_core"/>
</dbReference>
<dbReference type="Gene3D" id="3.40.50.300">
    <property type="entry name" value="P-loop containing nucleotide triphosphate hydrolases"/>
    <property type="match status" value="1"/>
</dbReference>
<proteinExistence type="predicted"/>
<protein>
    <submittedName>
        <fullName evidence="2">AAA family ATPase</fullName>
    </submittedName>
</protein>
<dbReference type="InterPro" id="IPR027417">
    <property type="entry name" value="P-loop_NTPase"/>
</dbReference>
<dbReference type="InterPro" id="IPR003593">
    <property type="entry name" value="AAA+_ATPase"/>
</dbReference>
<organism evidence="2 3">
    <name type="scientific">Tenacibaculum mesophilum</name>
    <dbReference type="NCBI Taxonomy" id="104268"/>
    <lineage>
        <taxon>Bacteria</taxon>
        <taxon>Pseudomonadati</taxon>
        <taxon>Bacteroidota</taxon>
        <taxon>Flavobacteriia</taxon>
        <taxon>Flavobacteriales</taxon>
        <taxon>Flavobacteriaceae</taxon>
        <taxon>Tenacibaculum</taxon>
    </lineage>
</organism>
<dbReference type="PANTHER" id="PTHR43581:SF4">
    <property type="entry name" value="ATP_GTP PHOSPHATASE"/>
    <property type="match status" value="1"/>
</dbReference>
<dbReference type="SUPFAM" id="SSF52540">
    <property type="entry name" value="P-loop containing nucleoside triphosphate hydrolases"/>
    <property type="match status" value="1"/>
</dbReference>
<evidence type="ECO:0000313" key="3">
    <source>
        <dbReference type="Proteomes" id="UP001056837"/>
    </source>
</evidence>
<dbReference type="InterPro" id="IPR051396">
    <property type="entry name" value="Bact_Antivir_Def_Nuclease"/>
</dbReference>
<dbReference type="SMART" id="SM00382">
    <property type="entry name" value="AAA"/>
    <property type="match status" value="1"/>
</dbReference>
<evidence type="ECO:0000259" key="1">
    <source>
        <dbReference type="SMART" id="SM00382"/>
    </source>
</evidence>
<evidence type="ECO:0000313" key="2">
    <source>
        <dbReference type="EMBL" id="UTD14933.1"/>
    </source>
</evidence>
<dbReference type="GO" id="GO:0005524">
    <property type="term" value="F:ATP binding"/>
    <property type="evidence" value="ECO:0007669"/>
    <property type="project" value="InterPro"/>
</dbReference>
<dbReference type="Proteomes" id="UP001056837">
    <property type="component" value="Chromosome"/>
</dbReference>
<dbReference type="EMBL" id="CP050861">
    <property type="protein sequence ID" value="UTD14933.1"/>
    <property type="molecule type" value="Genomic_DNA"/>
</dbReference>
<dbReference type="Pfam" id="PF13304">
    <property type="entry name" value="AAA_21"/>
    <property type="match status" value="1"/>
</dbReference>
<reference evidence="2" key="1">
    <citation type="submission" date="2020-04" db="EMBL/GenBank/DDBJ databases">
        <title>Tenacibaculum mesophilum bac2.</title>
        <authorList>
            <person name="Li M."/>
        </authorList>
    </citation>
    <scope>NUCLEOTIDE SEQUENCE</scope>
    <source>
        <strain evidence="2">Bac2</strain>
    </source>
</reference>
<feature type="domain" description="AAA+ ATPase" evidence="1">
    <location>
        <begin position="23"/>
        <end position="332"/>
    </location>
</feature>